<keyword evidence="4" id="KW-1185">Reference proteome</keyword>
<name>A0A8J5LMG0_ZINOF</name>
<evidence type="ECO:0000313" key="4">
    <source>
        <dbReference type="Proteomes" id="UP000734854"/>
    </source>
</evidence>
<sequence>MILFYFSNIVINNMNSQPIDLDQEENSEEEEPEGAPAVSTTTRDLNVDEEMSSQGKASGSGKRKRVLKSKWWQYFEMLPKIEGEDLRCKCKACGITYKAESSIVDPRFKMQFVEFCYNKLYGHGSNELSLVRSKLVSLFEEYMHMGIASKVSTSSASSSSHSVIDDNASHALNLGSGCMDVLKEFDTFQSLEFIGRAQKSQLELYLEEPTIDRITKLDVLGFWKAHKFSAMKPDVVEALVCCRDWLAGGKVLLVINSTISFIEENNAGNAAAVLQLLWLVFRVILSFCVPFAPSQSIESTSLGCLAV</sequence>
<organism evidence="3 4">
    <name type="scientific">Zingiber officinale</name>
    <name type="common">Ginger</name>
    <name type="synonym">Amomum zingiber</name>
    <dbReference type="NCBI Taxonomy" id="94328"/>
    <lineage>
        <taxon>Eukaryota</taxon>
        <taxon>Viridiplantae</taxon>
        <taxon>Streptophyta</taxon>
        <taxon>Embryophyta</taxon>
        <taxon>Tracheophyta</taxon>
        <taxon>Spermatophyta</taxon>
        <taxon>Magnoliopsida</taxon>
        <taxon>Liliopsida</taxon>
        <taxon>Zingiberales</taxon>
        <taxon>Zingiberaceae</taxon>
        <taxon>Zingiber</taxon>
    </lineage>
</organism>
<dbReference type="Pfam" id="PF14372">
    <property type="entry name" value="hAT-like_RNase-H"/>
    <property type="match status" value="1"/>
</dbReference>
<accession>A0A8J5LMG0</accession>
<evidence type="ECO:0000256" key="1">
    <source>
        <dbReference type="SAM" id="MobiDB-lite"/>
    </source>
</evidence>
<dbReference type="Proteomes" id="UP000734854">
    <property type="component" value="Unassembled WGS sequence"/>
</dbReference>
<dbReference type="GO" id="GO:0003677">
    <property type="term" value="F:DNA binding"/>
    <property type="evidence" value="ECO:0007669"/>
    <property type="project" value="InterPro"/>
</dbReference>
<feature type="region of interest" description="Disordered" evidence="1">
    <location>
        <begin position="21"/>
        <end position="61"/>
    </location>
</feature>
<comment type="caution">
    <text evidence="3">The sequence shown here is derived from an EMBL/GenBank/DDBJ whole genome shotgun (WGS) entry which is preliminary data.</text>
</comment>
<reference evidence="3 4" key="1">
    <citation type="submission" date="2020-08" db="EMBL/GenBank/DDBJ databases">
        <title>Plant Genome Project.</title>
        <authorList>
            <person name="Zhang R.-G."/>
        </authorList>
    </citation>
    <scope>NUCLEOTIDE SEQUENCE [LARGE SCALE GENOMIC DNA]</scope>
    <source>
        <tissue evidence="3">Rhizome</tissue>
    </source>
</reference>
<feature type="compositionally biased region" description="Acidic residues" evidence="1">
    <location>
        <begin position="21"/>
        <end position="33"/>
    </location>
</feature>
<proteinExistence type="predicted"/>
<dbReference type="PANTHER" id="PTHR23272:SF192">
    <property type="entry name" value="ZINC FINGER BED DOMAIN-CONTAINING PROTEIN DAYSLEEPER-LIKE"/>
    <property type="match status" value="1"/>
</dbReference>
<protein>
    <recommendedName>
        <fullName evidence="2">hAT-like transposase RNase-H fold domain-containing protein</fullName>
    </recommendedName>
</protein>
<dbReference type="PANTHER" id="PTHR23272">
    <property type="entry name" value="BED FINGER-RELATED"/>
    <property type="match status" value="1"/>
</dbReference>
<evidence type="ECO:0000313" key="3">
    <source>
        <dbReference type="EMBL" id="KAG6525497.1"/>
    </source>
</evidence>
<dbReference type="InterPro" id="IPR012337">
    <property type="entry name" value="RNaseH-like_sf"/>
</dbReference>
<feature type="domain" description="hAT-like transposase RNase-H fold" evidence="2">
    <location>
        <begin position="102"/>
        <end position="142"/>
    </location>
</feature>
<dbReference type="SUPFAM" id="SSF53098">
    <property type="entry name" value="Ribonuclease H-like"/>
    <property type="match status" value="1"/>
</dbReference>
<dbReference type="AlphaFoldDB" id="A0A8J5LMG0"/>
<gene>
    <name evidence="3" type="ORF">ZIOFF_015453</name>
</gene>
<dbReference type="EMBL" id="JACMSC010000004">
    <property type="protein sequence ID" value="KAG6525497.1"/>
    <property type="molecule type" value="Genomic_DNA"/>
</dbReference>
<evidence type="ECO:0000259" key="2">
    <source>
        <dbReference type="Pfam" id="PF14372"/>
    </source>
</evidence>
<dbReference type="InterPro" id="IPR025525">
    <property type="entry name" value="hAT-like_transposase_RNase-H"/>
</dbReference>